<proteinExistence type="predicted"/>
<dbReference type="PANTHER" id="PTHR12271">
    <property type="entry name" value="POLY A POLYMERASE CID PAP -RELATED"/>
    <property type="match status" value="1"/>
</dbReference>
<organism evidence="2 3">
    <name type="scientific">Petromyzon marinus</name>
    <name type="common">Sea lamprey</name>
    <dbReference type="NCBI Taxonomy" id="7757"/>
    <lineage>
        <taxon>Eukaryota</taxon>
        <taxon>Metazoa</taxon>
        <taxon>Chordata</taxon>
        <taxon>Craniata</taxon>
        <taxon>Vertebrata</taxon>
        <taxon>Cyclostomata</taxon>
        <taxon>Hyperoartia</taxon>
        <taxon>Petromyzontiformes</taxon>
        <taxon>Petromyzontidae</taxon>
        <taxon>Petromyzon</taxon>
    </lineage>
</organism>
<dbReference type="SUPFAM" id="SSF81631">
    <property type="entry name" value="PAP/OAS1 substrate-binding domain"/>
    <property type="match status" value="1"/>
</dbReference>
<dbReference type="PANTHER" id="PTHR12271:SF66">
    <property type="entry name" value="TERMINAL URIDYLYLTRANSFERASE TAILOR"/>
    <property type="match status" value="1"/>
</dbReference>
<dbReference type="Gene3D" id="3.30.460.10">
    <property type="entry name" value="Beta Polymerase, domain 2"/>
    <property type="match status" value="1"/>
</dbReference>
<evidence type="ECO:0000313" key="2">
    <source>
        <dbReference type="Proteomes" id="UP001318040"/>
    </source>
</evidence>
<evidence type="ECO:0000313" key="3">
    <source>
        <dbReference type="RefSeq" id="XP_032836987.1"/>
    </source>
</evidence>
<dbReference type="GO" id="GO:0031123">
    <property type="term" value="P:RNA 3'-end processing"/>
    <property type="evidence" value="ECO:0007669"/>
    <property type="project" value="TreeGrafter"/>
</dbReference>
<evidence type="ECO:0000259" key="1">
    <source>
        <dbReference type="Pfam" id="PF22600"/>
    </source>
</evidence>
<feature type="domain" description="Poly(A) RNA polymerase mitochondrial-like central palm" evidence="1">
    <location>
        <begin position="6"/>
        <end position="77"/>
    </location>
</feature>
<protein>
    <submittedName>
        <fullName evidence="3">Terminal uridylyltransferase 4-like</fullName>
    </submittedName>
</protein>
<dbReference type="Proteomes" id="UP001318040">
    <property type="component" value="Chromosome 78"/>
</dbReference>
<gene>
    <name evidence="3" type="primary">LOC116958489</name>
</gene>
<keyword evidence="2" id="KW-1185">Reference proteome</keyword>
<dbReference type="KEGG" id="pmrn:116958489"/>
<dbReference type="SUPFAM" id="SSF81301">
    <property type="entry name" value="Nucleotidyltransferase"/>
    <property type="match status" value="1"/>
</dbReference>
<accession>A0AAJ7ULG7</accession>
<name>A0AAJ7ULG7_PETMA</name>
<dbReference type="RefSeq" id="XP_032836987.1">
    <property type="nucleotide sequence ID" value="XM_032981096.1"/>
</dbReference>
<reference evidence="3" key="1">
    <citation type="submission" date="2025-08" db="UniProtKB">
        <authorList>
            <consortium name="RefSeq"/>
        </authorList>
    </citation>
    <scope>IDENTIFICATION</scope>
    <source>
        <tissue evidence="3">Sperm</tissue>
    </source>
</reference>
<dbReference type="AlphaFoldDB" id="A0AAJ7ULG7"/>
<dbReference type="Pfam" id="PF22600">
    <property type="entry name" value="MTPAP-like_central"/>
    <property type="match status" value="1"/>
</dbReference>
<sequence>MTLEGHDTAEELNCKEIIEELSRVLRRHPGLRNILPITTAKVPIVKFEHRSTALEGDISLYNTLAQHNTRMLATYAQLDPRVQILGYTLKVFAKVCDIGDASRGSLSSYGYILMLLYFLQQRQPPVVPVLQQLYEGADQGKPPPVVSVDGWNAYYFSDIKQLVTITN</sequence>
<dbReference type="InterPro" id="IPR043519">
    <property type="entry name" value="NT_sf"/>
</dbReference>
<dbReference type="GO" id="GO:0050265">
    <property type="term" value="F:RNA uridylyltransferase activity"/>
    <property type="evidence" value="ECO:0007669"/>
    <property type="project" value="TreeGrafter"/>
</dbReference>
<dbReference type="InterPro" id="IPR054708">
    <property type="entry name" value="MTPAP-like_central"/>
</dbReference>
<dbReference type="CDD" id="cd05402">
    <property type="entry name" value="NT_PAP_TUTase"/>
    <property type="match status" value="1"/>
</dbReference>
<dbReference type="Gene3D" id="1.10.1410.10">
    <property type="match status" value="1"/>
</dbReference>